<dbReference type="EMBL" id="LR215048">
    <property type="protein sequence ID" value="VEU80937.1"/>
    <property type="molecule type" value="Genomic_DNA"/>
</dbReference>
<dbReference type="STRING" id="1278311.GCA_000428705_00016"/>
<evidence type="ECO:0000313" key="2">
    <source>
        <dbReference type="Proteomes" id="UP000289841"/>
    </source>
</evidence>
<reference evidence="1 2" key="1">
    <citation type="submission" date="2019-01" db="EMBL/GenBank/DDBJ databases">
        <authorList>
            <consortium name="Pathogen Informatics"/>
        </authorList>
    </citation>
    <scope>NUCLEOTIDE SEQUENCE [LARGE SCALE GENOMIC DNA]</scope>
    <source>
        <strain evidence="1 2">NCTC10138</strain>
    </source>
</reference>
<sequence length="259" mass="28524">MGAVKITFDGASVASRHDADLNDFIFSVGTGVLAGSRSSVYYTLANNTITFQDGYVMIQGRLIYIENNTQVSITPNASRLGYVILSVNLTSNTVSIYTKEQASSYPSLIQNDLSSGQGQYEFVLCAYSKTTTSVTLNNQFKRETLLNADSLVYNLEQKLRDNTAPSVIVPTYVSSGVYRISDNYSNNLMRAFLVIILGNGTVVNLPGPLIFEILGSYTSVNYTYHGSTYSMYVSYQNGNLTLTCGSTTHTISRVIFYRF</sequence>
<name>A0A449BES5_HAPAX</name>
<dbReference type="RefSeq" id="WP_026389868.1">
    <property type="nucleotide sequence ID" value="NZ_LR215048.1"/>
</dbReference>
<gene>
    <name evidence="1" type="ORF">NCTC10138_01325</name>
</gene>
<accession>A0A449BES5</accession>
<evidence type="ECO:0000313" key="1">
    <source>
        <dbReference type="EMBL" id="VEU80937.1"/>
    </source>
</evidence>
<dbReference type="OrthoDB" id="411254at2"/>
<dbReference type="KEGG" id="aaxa:NCTC10138_01325"/>
<dbReference type="Gene3D" id="2.60.520.10">
    <property type="entry name" value="Phage fibre proteins"/>
    <property type="match status" value="1"/>
</dbReference>
<protein>
    <submittedName>
        <fullName evidence="1">Uncharacterized protein</fullName>
    </submittedName>
</protein>
<keyword evidence="2" id="KW-1185">Reference proteome</keyword>
<proteinExistence type="predicted"/>
<dbReference type="Proteomes" id="UP000289841">
    <property type="component" value="Chromosome"/>
</dbReference>
<organism evidence="1 2">
    <name type="scientific">Haploplasma axanthum</name>
    <name type="common">Acholeplasma axanthum</name>
    <dbReference type="NCBI Taxonomy" id="29552"/>
    <lineage>
        <taxon>Bacteria</taxon>
        <taxon>Bacillati</taxon>
        <taxon>Mycoplasmatota</taxon>
        <taxon>Mollicutes</taxon>
        <taxon>Acholeplasmatales</taxon>
        <taxon>Acholeplasmataceae</taxon>
        <taxon>Haploplasma</taxon>
    </lineage>
</organism>
<dbReference type="AlphaFoldDB" id="A0A449BES5"/>